<dbReference type="Proteomes" id="UP001165080">
    <property type="component" value="Unassembled WGS sequence"/>
</dbReference>
<evidence type="ECO:0000256" key="1">
    <source>
        <dbReference type="ARBA" id="ARBA00006484"/>
    </source>
</evidence>
<keyword evidence="2" id="KW-0560">Oxidoreductase</keyword>
<dbReference type="GO" id="GO:0016491">
    <property type="term" value="F:oxidoreductase activity"/>
    <property type="evidence" value="ECO:0007669"/>
    <property type="project" value="UniProtKB-KW"/>
</dbReference>
<keyword evidence="4" id="KW-1185">Reference proteome</keyword>
<dbReference type="InterPro" id="IPR002347">
    <property type="entry name" value="SDR_fam"/>
</dbReference>
<organism evidence="3 4">
    <name type="scientific">Pleodorina starrii</name>
    <dbReference type="NCBI Taxonomy" id="330485"/>
    <lineage>
        <taxon>Eukaryota</taxon>
        <taxon>Viridiplantae</taxon>
        <taxon>Chlorophyta</taxon>
        <taxon>core chlorophytes</taxon>
        <taxon>Chlorophyceae</taxon>
        <taxon>CS clade</taxon>
        <taxon>Chlamydomonadales</taxon>
        <taxon>Volvocaceae</taxon>
        <taxon>Pleodorina</taxon>
    </lineage>
</organism>
<dbReference type="Gene3D" id="3.40.50.720">
    <property type="entry name" value="NAD(P)-binding Rossmann-like Domain"/>
    <property type="match status" value="1"/>
</dbReference>
<proteinExistence type="inferred from homology"/>
<evidence type="ECO:0000313" key="3">
    <source>
        <dbReference type="EMBL" id="GLC51644.1"/>
    </source>
</evidence>
<dbReference type="PANTHER" id="PTHR24320:SF148">
    <property type="entry name" value="NAD(P)-BINDING ROSSMANN-FOLD SUPERFAMILY PROTEIN"/>
    <property type="match status" value="1"/>
</dbReference>
<dbReference type="InterPro" id="IPR036291">
    <property type="entry name" value="NAD(P)-bd_dom_sf"/>
</dbReference>
<reference evidence="3 4" key="1">
    <citation type="journal article" date="2023" name="Commun. Biol.">
        <title>Reorganization of the ancestral sex-determining regions during the evolution of trioecy in Pleodorina starrii.</title>
        <authorList>
            <person name="Takahashi K."/>
            <person name="Suzuki S."/>
            <person name="Kawai-Toyooka H."/>
            <person name="Yamamoto K."/>
            <person name="Hamaji T."/>
            <person name="Ootsuki R."/>
            <person name="Yamaguchi H."/>
            <person name="Kawachi M."/>
            <person name="Higashiyama T."/>
            <person name="Nozaki H."/>
        </authorList>
    </citation>
    <scope>NUCLEOTIDE SEQUENCE [LARGE SCALE GENOMIC DNA]</scope>
    <source>
        <strain evidence="3 4">NIES-4479</strain>
    </source>
</reference>
<dbReference type="AlphaFoldDB" id="A0A9W6F0F2"/>
<evidence type="ECO:0000313" key="4">
    <source>
        <dbReference type="Proteomes" id="UP001165080"/>
    </source>
</evidence>
<name>A0A9W6F0F2_9CHLO</name>
<dbReference type="SUPFAM" id="SSF51735">
    <property type="entry name" value="NAD(P)-binding Rossmann-fold domains"/>
    <property type="match status" value="1"/>
</dbReference>
<sequence length="396" mass="42267">MSGTSWSQSGAGVTRSSVRPGVLSRLVGAVWSVEQAVEGLLVDHWTPNRIPDLSGKLALVTGGNSGIGLEVCRKLVENCATVLLVSRDKQRGEEAAAQIRASLMSQGGSGPGSGTISERIGRIVVLQADLLSLRDVQRLIGEVKRHTREAGGLHMLLCNAALFQPGAHAVSSEGLEQTLAVDYYSHVELTLGLLEELTRGSERGGGARVVLQASQAEAFGSLDFNNLKASRPPVGDKFTDSGMSAYGSAKLWMLMFAEELQRRLRAGGGAAARIDVFGVHPGLVDSPLMDKADTQRHLNAALLVMQNMFLGMPTWRGSLPALYALTEPSLAGKGFQYIGPNWFNLHMLGVRSPGSRLWRTGGPELRSRLFEETASLLQQLGHPPAHLPKPAAALAT</sequence>
<comment type="caution">
    <text evidence="3">The sequence shown here is derived from an EMBL/GenBank/DDBJ whole genome shotgun (WGS) entry which is preliminary data.</text>
</comment>
<dbReference type="PANTHER" id="PTHR24320">
    <property type="entry name" value="RETINOL DEHYDROGENASE"/>
    <property type="match status" value="1"/>
</dbReference>
<comment type="similarity">
    <text evidence="1">Belongs to the short-chain dehydrogenases/reductases (SDR) family.</text>
</comment>
<gene>
    <name evidence="3" type="primary">PLEST004950</name>
    <name evidence="3" type="ORF">PLESTB_000524600</name>
</gene>
<accession>A0A9W6F0F2</accession>
<dbReference type="Pfam" id="PF00106">
    <property type="entry name" value="adh_short"/>
    <property type="match status" value="1"/>
</dbReference>
<evidence type="ECO:0000256" key="2">
    <source>
        <dbReference type="ARBA" id="ARBA00023002"/>
    </source>
</evidence>
<dbReference type="PRINTS" id="PR00081">
    <property type="entry name" value="GDHRDH"/>
</dbReference>
<protein>
    <submittedName>
        <fullName evidence="3">Uncharacterized protein</fullName>
    </submittedName>
</protein>
<dbReference type="EMBL" id="BRXU01000004">
    <property type="protein sequence ID" value="GLC51644.1"/>
    <property type="molecule type" value="Genomic_DNA"/>
</dbReference>
<dbReference type="OrthoDB" id="7289984at2759"/>